<dbReference type="InterPro" id="IPR011576">
    <property type="entry name" value="Pyridox_Oxase_N"/>
</dbReference>
<dbReference type="PANTHER" id="PTHR35176:SF2">
    <property type="entry name" value="F420H(2)-DEPENDENT REDUCTASE RV1155"/>
    <property type="match status" value="1"/>
</dbReference>
<gene>
    <name evidence="3" type="ORF">GCM10023195_29290</name>
</gene>
<name>A0ABP8TKR2_9ACTN</name>
<dbReference type="SUPFAM" id="SSF50475">
    <property type="entry name" value="FMN-binding split barrel"/>
    <property type="match status" value="1"/>
</dbReference>
<feature type="domain" description="Pyridoxamine 5'-phosphate oxidase N-terminal" evidence="2">
    <location>
        <begin position="19"/>
        <end position="151"/>
    </location>
</feature>
<dbReference type="InterPro" id="IPR052019">
    <property type="entry name" value="F420H2_bilvrd_red/Heme_oxyg"/>
</dbReference>
<protein>
    <submittedName>
        <fullName evidence="3">TIGR03618 family F420-dependent PPOX class oxidoreductase</fullName>
    </submittedName>
</protein>
<sequence length="160" mass="17453">MSDTENTPGSGPAPVALSDDALARFLADHQFGALATNKSSGHPHLSTVLYAWDERERVARISTTADRLKVRHLRKDPRSALYVASEDHWSFAVAEGTAELSPVTTTPGDPTGLELLGMVPHFESADERAAFLTQMVADRRLVIRLRVDRLYGTALDIPSS</sequence>
<keyword evidence="4" id="KW-1185">Reference proteome</keyword>
<dbReference type="InterPro" id="IPR019920">
    <property type="entry name" value="F420-binding_dom_put"/>
</dbReference>
<evidence type="ECO:0000256" key="1">
    <source>
        <dbReference type="ARBA" id="ARBA00023002"/>
    </source>
</evidence>
<comment type="caution">
    <text evidence="3">The sequence shown here is derived from an EMBL/GenBank/DDBJ whole genome shotgun (WGS) entry which is preliminary data.</text>
</comment>
<dbReference type="NCBIfam" id="TIGR03618">
    <property type="entry name" value="Rv1155_F420"/>
    <property type="match status" value="1"/>
</dbReference>
<dbReference type="InterPro" id="IPR012349">
    <property type="entry name" value="Split_barrel_FMN-bd"/>
</dbReference>
<evidence type="ECO:0000259" key="2">
    <source>
        <dbReference type="Pfam" id="PF01243"/>
    </source>
</evidence>
<keyword evidence="1" id="KW-0560">Oxidoreductase</keyword>
<accession>A0ABP8TKR2</accession>
<dbReference type="Pfam" id="PF01243">
    <property type="entry name" value="PNPOx_N"/>
    <property type="match status" value="1"/>
</dbReference>
<dbReference type="EMBL" id="BAABHJ010000006">
    <property type="protein sequence ID" value="GAA4607653.1"/>
    <property type="molecule type" value="Genomic_DNA"/>
</dbReference>
<dbReference type="Proteomes" id="UP001500212">
    <property type="component" value="Unassembled WGS sequence"/>
</dbReference>
<dbReference type="Gene3D" id="2.30.110.10">
    <property type="entry name" value="Electron Transport, Fmn-binding Protein, Chain A"/>
    <property type="match status" value="1"/>
</dbReference>
<dbReference type="PANTHER" id="PTHR35176">
    <property type="entry name" value="HEME OXYGENASE HI_0854-RELATED"/>
    <property type="match status" value="1"/>
</dbReference>
<reference evidence="4" key="1">
    <citation type="journal article" date="2019" name="Int. J. Syst. Evol. Microbiol.">
        <title>The Global Catalogue of Microorganisms (GCM) 10K type strain sequencing project: providing services to taxonomists for standard genome sequencing and annotation.</title>
        <authorList>
            <consortium name="The Broad Institute Genomics Platform"/>
            <consortium name="The Broad Institute Genome Sequencing Center for Infectious Disease"/>
            <person name="Wu L."/>
            <person name="Ma J."/>
        </authorList>
    </citation>
    <scope>NUCLEOTIDE SEQUENCE [LARGE SCALE GENOMIC DNA]</scope>
    <source>
        <strain evidence="4">JCM 17938</strain>
    </source>
</reference>
<evidence type="ECO:0000313" key="4">
    <source>
        <dbReference type="Proteomes" id="UP001500212"/>
    </source>
</evidence>
<evidence type="ECO:0000313" key="3">
    <source>
        <dbReference type="EMBL" id="GAA4607653.1"/>
    </source>
</evidence>
<organism evidence="3 4">
    <name type="scientific">Actinoallomurus liliacearum</name>
    <dbReference type="NCBI Taxonomy" id="1080073"/>
    <lineage>
        <taxon>Bacteria</taxon>
        <taxon>Bacillati</taxon>
        <taxon>Actinomycetota</taxon>
        <taxon>Actinomycetes</taxon>
        <taxon>Streptosporangiales</taxon>
        <taxon>Thermomonosporaceae</taxon>
        <taxon>Actinoallomurus</taxon>
    </lineage>
</organism>
<proteinExistence type="predicted"/>
<dbReference type="RefSeq" id="WP_345353837.1">
    <property type="nucleotide sequence ID" value="NZ_BAABHJ010000006.1"/>
</dbReference>